<feature type="compositionally biased region" description="Basic residues" evidence="1">
    <location>
        <begin position="164"/>
        <end position="173"/>
    </location>
</feature>
<feature type="compositionally biased region" description="Polar residues" evidence="1">
    <location>
        <begin position="74"/>
        <end position="83"/>
    </location>
</feature>
<evidence type="ECO:0000256" key="1">
    <source>
        <dbReference type="SAM" id="MobiDB-lite"/>
    </source>
</evidence>
<organism evidence="2 3">
    <name type="scientific">Rhodovibrio sodomensis</name>
    <dbReference type="NCBI Taxonomy" id="1088"/>
    <lineage>
        <taxon>Bacteria</taxon>
        <taxon>Pseudomonadati</taxon>
        <taxon>Pseudomonadota</taxon>
        <taxon>Alphaproteobacteria</taxon>
        <taxon>Rhodospirillales</taxon>
        <taxon>Rhodovibrionaceae</taxon>
        <taxon>Rhodovibrio</taxon>
    </lineage>
</organism>
<keyword evidence="3" id="KW-1185">Reference proteome</keyword>
<feature type="compositionally biased region" description="Basic and acidic residues" evidence="1">
    <location>
        <begin position="142"/>
        <end position="156"/>
    </location>
</feature>
<feature type="compositionally biased region" description="Low complexity" evidence="1">
    <location>
        <begin position="179"/>
        <end position="199"/>
    </location>
</feature>
<name>A0ABS1DCM8_9PROT</name>
<dbReference type="Proteomes" id="UP001296873">
    <property type="component" value="Unassembled WGS sequence"/>
</dbReference>
<gene>
    <name evidence="2" type="ORF">CKO28_09055</name>
</gene>
<dbReference type="EMBL" id="NRRL01000018">
    <property type="protein sequence ID" value="MBK1668184.1"/>
    <property type="molecule type" value="Genomic_DNA"/>
</dbReference>
<proteinExistence type="predicted"/>
<protein>
    <submittedName>
        <fullName evidence="2">Uncharacterized protein</fullName>
    </submittedName>
</protein>
<sequence length="283" mass="29450">MAKIPPVDYASVYHRYHTLDESLPMIARSYACSRSTVLKAMKKFESQVAAEQGLEDPNAATTSNGVSESAGGATETSSSNGASGSADPASEASGAHASNGSAHSGEPDTPAPREPSPTARIQTAASASLIALPGQADTSSSDSDKAAEKTSREGRPRLSGTLKLRAKPARSHRTPANYGEATEQAAEPPAQDAPAQAPTQPTPAPPPGPAGADRSNLPEPCRRLFEAAEALSVNYADMMADPTAERAERLSQTIHGLRRVIARIEIDKDRQLSSANRTAVSAK</sequence>
<comment type="caution">
    <text evidence="2">The sequence shown here is derived from an EMBL/GenBank/DDBJ whole genome shotgun (WGS) entry which is preliminary data.</text>
</comment>
<reference evidence="2 3" key="1">
    <citation type="journal article" date="2020" name="Microorganisms">
        <title>Osmotic Adaptation and Compatible Solute Biosynthesis of Phototrophic Bacteria as Revealed from Genome Analyses.</title>
        <authorList>
            <person name="Imhoff J.F."/>
            <person name="Rahn T."/>
            <person name="Kunzel S."/>
            <person name="Keller A."/>
            <person name="Neulinger S.C."/>
        </authorList>
    </citation>
    <scope>NUCLEOTIDE SEQUENCE [LARGE SCALE GENOMIC DNA]</scope>
    <source>
        <strain evidence="2 3">DSM 9895</strain>
    </source>
</reference>
<accession>A0ABS1DCM8</accession>
<feature type="compositionally biased region" description="Low complexity" evidence="1">
    <location>
        <begin position="89"/>
        <end position="104"/>
    </location>
</feature>
<evidence type="ECO:0000313" key="3">
    <source>
        <dbReference type="Proteomes" id="UP001296873"/>
    </source>
</evidence>
<feature type="region of interest" description="Disordered" evidence="1">
    <location>
        <begin position="52"/>
        <end position="220"/>
    </location>
</feature>
<evidence type="ECO:0000313" key="2">
    <source>
        <dbReference type="EMBL" id="MBK1668184.1"/>
    </source>
</evidence>
<feature type="compositionally biased region" description="Pro residues" evidence="1">
    <location>
        <begin position="200"/>
        <end position="209"/>
    </location>
</feature>